<sequence length="378" mass="41331">MLPLLSGALVVGLLSLACNGTNGSRSHRTSAPVTTETVTFRMDTINTGLNQPWGMVWLPDGRMLVTEREGAILLLERGAGTGRRLEGSPETYVGSQGGLMDIQLHPRYTETGWIYVTYAMPDGEGAGTALMRFKLQGNRIADQELLYRTAPPSTSGIHFGSRLVFDREGYLYFSAGDHGTREDAQDLANGLGKIHRLHDDGRIPADNPFVNHPGANGSIWSYGHGNIQGMAYDAVNDILYATEHGARGGDELNIIEKGKNYGWPVITYGLDDDGTVISESPEQEGMEQPIHYWTPAIAPCGLLLYTGSKYAGWEGNLFAGALAQRHVARIVVVNRRYRHEEKLLLDIGRIRQLAQGPDGLIYVLTEDPGMLLRLVPSA</sequence>
<dbReference type="STRING" id="623281.SAMN05421747_10725"/>
<feature type="domain" description="Glucose/Sorbosone dehydrogenase" evidence="1">
    <location>
        <begin position="49"/>
        <end position="373"/>
    </location>
</feature>
<evidence type="ECO:0000313" key="3">
    <source>
        <dbReference type="Proteomes" id="UP000199577"/>
    </source>
</evidence>
<name>A0A1I1HNU1_9SPHI</name>
<organism evidence="2 3">
    <name type="scientific">Parapedobacter composti</name>
    <dbReference type="NCBI Taxonomy" id="623281"/>
    <lineage>
        <taxon>Bacteria</taxon>
        <taxon>Pseudomonadati</taxon>
        <taxon>Bacteroidota</taxon>
        <taxon>Sphingobacteriia</taxon>
        <taxon>Sphingobacteriales</taxon>
        <taxon>Sphingobacteriaceae</taxon>
        <taxon>Parapedobacter</taxon>
    </lineage>
</organism>
<accession>A0A1I1HNU1</accession>
<evidence type="ECO:0000259" key="1">
    <source>
        <dbReference type="Pfam" id="PF07995"/>
    </source>
</evidence>
<dbReference type="SUPFAM" id="SSF50952">
    <property type="entry name" value="Soluble quinoprotein glucose dehydrogenase"/>
    <property type="match status" value="1"/>
</dbReference>
<protein>
    <submittedName>
        <fullName evidence="2">Glucose/arabinose dehydrogenase, beta-propeller fold</fullName>
    </submittedName>
</protein>
<reference evidence="2 3" key="1">
    <citation type="submission" date="2016-10" db="EMBL/GenBank/DDBJ databases">
        <authorList>
            <person name="de Groot N.N."/>
        </authorList>
    </citation>
    <scope>NUCLEOTIDE SEQUENCE [LARGE SCALE GENOMIC DNA]</scope>
    <source>
        <strain evidence="2 3">DSM 22900</strain>
    </source>
</reference>
<keyword evidence="3" id="KW-1185">Reference proteome</keyword>
<proteinExistence type="predicted"/>
<dbReference type="InterPro" id="IPR011041">
    <property type="entry name" value="Quinoprot_gluc/sorb_DH_b-prop"/>
</dbReference>
<dbReference type="EMBL" id="FOLL01000007">
    <property type="protein sequence ID" value="SFC25455.1"/>
    <property type="molecule type" value="Genomic_DNA"/>
</dbReference>
<dbReference type="AlphaFoldDB" id="A0A1I1HNU1"/>
<dbReference type="PANTHER" id="PTHR19328:SF75">
    <property type="entry name" value="ALDOSE SUGAR DEHYDROGENASE YLII"/>
    <property type="match status" value="1"/>
</dbReference>
<dbReference type="Gene3D" id="2.120.10.30">
    <property type="entry name" value="TolB, C-terminal domain"/>
    <property type="match status" value="1"/>
</dbReference>
<dbReference type="Pfam" id="PF07995">
    <property type="entry name" value="GSDH"/>
    <property type="match status" value="1"/>
</dbReference>
<dbReference type="Proteomes" id="UP000199577">
    <property type="component" value="Unassembled WGS sequence"/>
</dbReference>
<dbReference type="PANTHER" id="PTHR19328">
    <property type="entry name" value="HEDGEHOG-INTERACTING PROTEIN"/>
    <property type="match status" value="1"/>
</dbReference>
<gene>
    <name evidence="2" type="ORF">SAMN05421747_10725</name>
</gene>
<dbReference type="InterPro" id="IPR011042">
    <property type="entry name" value="6-blade_b-propeller_TolB-like"/>
</dbReference>
<dbReference type="InterPro" id="IPR012938">
    <property type="entry name" value="Glc/Sorbosone_DH"/>
</dbReference>
<evidence type="ECO:0000313" key="2">
    <source>
        <dbReference type="EMBL" id="SFC25455.1"/>
    </source>
</evidence>